<comment type="caution">
    <text evidence="4">The sequence shown here is derived from an EMBL/GenBank/DDBJ whole genome shotgun (WGS) entry which is preliminary data.</text>
</comment>
<comment type="catalytic activity">
    <reaction evidence="1">
        <text>2-hydroxychromene-2-carboxylate = (3E)-4-(2-hydroxyphenyl)-2-oxobut-3-enoate</text>
        <dbReference type="Rhea" id="RHEA:27401"/>
        <dbReference type="ChEBI" id="CHEBI:59350"/>
        <dbReference type="ChEBI" id="CHEBI:59353"/>
        <dbReference type="EC" id="5.99.1.4"/>
    </reaction>
</comment>
<dbReference type="SUPFAM" id="SSF52833">
    <property type="entry name" value="Thioredoxin-like"/>
    <property type="match status" value="1"/>
</dbReference>
<dbReference type="InterPro" id="IPR051924">
    <property type="entry name" value="GST_Kappa/NadH"/>
</dbReference>
<dbReference type="Gene3D" id="3.40.30.10">
    <property type="entry name" value="Glutaredoxin"/>
    <property type="match status" value="1"/>
</dbReference>
<feature type="active site" description="Nucleophile" evidence="2">
    <location>
        <position position="13"/>
    </location>
</feature>
<keyword evidence="1 4" id="KW-0413">Isomerase</keyword>
<dbReference type="GO" id="GO:0006749">
    <property type="term" value="P:glutathione metabolic process"/>
    <property type="evidence" value="ECO:0007669"/>
    <property type="project" value="TreeGrafter"/>
</dbReference>
<comment type="similarity">
    <text evidence="1">Belongs to the GST superfamily. NadH family.</text>
</comment>
<dbReference type="AlphaFoldDB" id="A0A6A7Y4R7"/>
<dbReference type="Pfam" id="PF01323">
    <property type="entry name" value="DSBA"/>
    <property type="match status" value="1"/>
</dbReference>
<evidence type="ECO:0000313" key="5">
    <source>
        <dbReference type="Proteomes" id="UP000332515"/>
    </source>
</evidence>
<evidence type="ECO:0000256" key="1">
    <source>
        <dbReference type="PIRNR" id="PIRNR006386"/>
    </source>
</evidence>
<dbReference type="GO" id="GO:1901170">
    <property type="term" value="P:naphthalene catabolic process"/>
    <property type="evidence" value="ECO:0007669"/>
    <property type="project" value="InterPro"/>
</dbReference>
<keyword evidence="5" id="KW-1185">Reference proteome</keyword>
<feature type="domain" description="DSBA-like thioredoxin" evidence="3">
    <location>
        <begin position="5"/>
        <end position="196"/>
    </location>
</feature>
<evidence type="ECO:0000256" key="2">
    <source>
        <dbReference type="PIRSR" id="PIRSR006386-1"/>
    </source>
</evidence>
<dbReference type="EC" id="5.99.1.4" evidence="1"/>
<proteinExistence type="inferred from homology"/>
<sequence length="208" mass="22657">MSRPIDYYFSLHSPWAFIGHAEFVALAARHGRPIVYKPVFLIELFEETGGLPLAKRHPARQHYRMIELKRWRDRRGLDFHTVPKHWPFSPALADRAVIALAASGRDPEPFLTRAFAAAWQDERDLADEAVVAELAQAAGHDGAALVDAAKGSATAATYALNHADAVAAGVFGSPSYVVDGEVFWGQDRLDLVADMLASGRAALTAAPD</sequence>
<dbReference type="InterPro" id="IPR014440">
    <property type="entry name" value="HCCAis_GSTk"/>
</dbReference>
<dbReference type="PANTHER" id="PTHR42943">
    <property type="entry name" value="GLUTATHIONE S-TRANSFERASE KAPPA"/>
    <property type="match status" value="1"/>
</dbReference>
<evidence type="ECO:0000259" key="3">
    <source>
        <dbReference type="Pfam" id="PF01323"/>
    </source>
</evidence>
<dbReference type="InterPro" id="IPR001853">
    <property type="entry name" value="DSBA-like_thioredoxin_dom"/>
</dbReference>
<organism evidence="4 5">
    <name type="scientific">Segnochrobactrum spirostomi</name>
    <dbReference type="NCBI Taxonomy" id="2608987"/>
    <lineage>
        <taxon>Bacteria</taxon>
        <taxon>Pseudomonadati</taxon>
        <taxon>Pseudomonadota</taxon>
        <taxon>Alphaproteobacteria</taxon>
        <taxon>Hyphomicrobiales</taxon>
        <taxon>Segnochrobactraceae</taxon>
        <taxon>Segnochrobactrum</taxon>
    </lineage>
</organism>
<dbReference type="PIRSF" id="PIRSF006386">
    <property type="entry name" value="HCCAis_GSTk"/>
    <property type="match status" value="1"/>
</dbReference>
<name>A0A6A7Y4R7_9HYPH</name>
<dbReference type="PANTHER" id="PTHR42943:SF13">
    <property type="entry name" value="GLUTATHIONE S-TRANSFERASE KAPPA-RELATED"/>
    <property type="match status" value="1"/>
</dbReference>
<dbReference type="GO" id="GO:0004602">
    <property type="term" value="F:glutathione peroxidase activity"/>
    <property type="evidence" value="ECO:0007669"/>
    <property type="project" value="TreeGrafter"/>
</dbReference>
<dbReference type="GO" id="GO:0004364">
    <property type="term" value="F:glutathione transferase activity"/>
    <property type="evidence" value="ECO:0007669"/>
    <property type="project" value="TreeGrafter"/>
</dbReference>
<protein>
    <recommendedName>
        <fullName evidence="1">2-hydroxychromene-2-carboxylate isomerase</fullName>
        <ecNumber evidence="1">5.99.1.4</ecNumber>
    </recommendedName>
</protein>
<gene>
    <name evidence="4" type="ORF">F0357_12030</name>
</gene>
<accession>A0A6A7Y4R7</accession>
<dbReference type="EMBL" id="VWNA01000001">
    <property type="protein sequence ID" value="MQT13357.1"/>
    <property type="molecule type" value="Genomic_DNA"/>
</dbReference>
<dbReference type="RefSeq" id="WP_312861559.1">
    <property type="nucleotide sequence ID" value="NZ_VWNA01000001.1"/>
</dbReference>
<dbReference type="GO" id="GO:0018845">
    <property type="term" value="F:2-hydroxychromene-2-carboxylate isomerase activity"/>
    <property type="evidence" value="ECO:0007669"/>
    <property type="project" value="UniProtKB-UniRule"/>
</dbReference>
<dbReference type="CDD" id="cd03022">
    <property type="entry name" value="DsbA_HCCA_Iso"/>
    <property type="match status" value="1"/>
</dbReference>
<dbReference type="InterPro" id="IPR044087">
    <property type="entry name" value="NahD-like"/>
</dbReference>
<dbReference type="InterPro" id="IPR036249">
    <property type="entry name" value="Thioredoxin-like_sf"/>
</dbReference>
<evidence type="ECO:0000313" key="4">
    <source>
        <dbReference type="EMBL" id="MQT13357.1"/>
    </source>
</evidence>
<reference evidence="4 5" key="1">
    <citation type="submission" date="2019-09" db="EMBL/GenBank/DDBJ databases">
        <title>Segnochrobactrum spirostomi gen. nov., sp. nov., isolated from the ciliate Spirostomum cf. yagiui and description of a novel family, Segnochrobactraceae fam. nov. within the order Rhizobiales of the class Alphaproteobacteria.</title>
        <authorList>
            <person name="Akter S."/>
            <person name="Shazib S.U.A."/>
            <person name="Shin M.K."/>
        </authorList>
    </citation>
    <scope>NUCLEOTIDE SEQUENCE [LARGE SCALE GENOMIC DNA]</scope>
    <source>
        <strain evidence="4 5">Sp-1</strain>
    </source>
</reference>
<dbReference type="Proteomes" id="UP000332515">
    <property type="component" value="Unassembled WGS sequence"/>
</dbReference>